<evidence type="ECO:0000256" key="1">
    <source>
        <dbReference type="ARBA" id="ARBA00022612"/>
    </source>
</evidence>
<dbReference type="InterPro" id="IPR010090">
    <property type="entry name" value="Phage_tape_meas"/>
</dbReference>
<reference evidence="7" key="1">
    <citation type="journal article" date="2024" name="Toxins">
        <title>Genome Sequence Analysis of Native Xenorhabdus Strains Isolated from Entomopathogenic Nematodes in Argentina.</title>
        <authorList>
            <person name="Palma L."/>
            <person name="Frizzo L."/>
            <person name="Kaiser S."/>
            <person name="Berry C."/>
            <person name="Caballero P."/>
            <person name="Bode H.B."/>
            <person name="Del Valle E.E."/>
        </authorList>
    </citation>
    <scope>NUCLEOTIDE SEQUENCE [LARGE SCALE GENOMIC DNA]</scope>
    <source>
        <strain evidence="7">12</strain>
    </source>
</reference>
<keyword evidence="4" id="KW-0812">Transmembrane</keyword>
<evidence type="ECO:0000256" key="3">
    <source>
        <dbReference type="SAM" id="MobiDB-lite"/>
    </source>
</evidence>
<accession>A0ABU4SBP1</accession>
<dbReference type="Proteomes" id="UP001271890">
    <property type="component" value="Unassembled WGS sequence"/>
</dbReference>
<keyword evidence="7" id="KW-1185">Reference proteome</keyword>
<evidence type="ECO:0000256" key="4">
    <source>
        <dbReference type="SAM" id="Phobius"/>
    </source>
</evidence>
<keyword evidence="4" id="KW-0472">Membrane</keyword>
<dbReference type="PANTHER" id="PTHR37813:SF1">
    <property type="entry name" value="FELS-2 PROPHAGE PROTEIN"/>
    <property type="match status" value="1"/>
</dbReference>
<keyword evidence="2" id="KW-0175">Coiled coil</keyword>
<gene>
    <name evidence="6" type="ORF">FE392_12970</name>
</gene>
<feature type="compositionally biased region" description="Basic and acidic residues" evidence="3">
    <location>
        <begin position="871"/>
        <end position="882"/>
    </location>
</feature>
<feature type="region of interest" description="Disordered" evidence="3">
    <location>
        <begin position="855"/>
        <end position="930"/>
    </location>
</feature>
<sequence length="1039" mass="111295">MTDRNLNIRVSLSAANRLSGPLNAANRAAAGLSSQIRNTQNSARNLQSQARTFERLTDSVKKTNGAYEEAKAKVKALAAEYPRFREQTEAQRRTLLAARQERDRYGRTLDNENQKLRTVGERLYRHGIFVNRSTSVTEQATRRTEAYNRQLAEQQRRLTAVTHAQSRYARAKELRGKLATAGAAATATGVGSLYGMSRFIAPGRDFDARMANVRALTNLDKNNPQYAMLREQAKELGASTAFTATDAAMGQKFLATAGFTPDSIKAALPGILNMALAGEVDLGESADMGAKMLSQFKLNPDQMDRLSDVLTATFTGSTTNLRELSEAMVYAGSLAPQLGISLESMAAMVGVMADNGTNGSMAGTALRAGLSRLVAPTGGAADAMATLGIKIKKSNGELRDTDDILKEMAVSLRKFDQPSQILMKKAIFGEEAMIGMGNVLDGMVNGKYAEKKTSNDNAKGRAQKIADTNMDNWDGDLKNLTSAWEGLRVEIKERVDPVLREVTQRITGILRRITEWTKAHPELTKALGVGAAAIGIIVTALGALALAAAAVIVPFAAFRLSLFMLTRGGGLVALFPSLGRLTTGLRGLLPSLGGVSRSVKGWKNIFQNAGTALGNLSTRIKGLTSGGWSMLTSGAMGAKRGLLMVFTQPMMALSMLQTGLKGLVTGGLAPLRLAFTSSLSAIAGGFSLLFSPLGLLIAAIVLAAVLIWKYWEPIKAWFAGFFSGLMEAIAPVRDSLAAAFAPFAPIFDAIGSAIKKVWEWVTALFEPVNTSSESLKAATEAGQTFGRLVGKAIAGVVDVIAAVAKGVGWLLEKLGMIPDATRAALDASNAMGPVNLPEVQKSVQWVWDDKAKKMVKQEWTPTPPGSALAKAGEKAAENKPKTEPPALPTFGSKVYDPNDKKGKKGKKGKGSGSLEAAGSAAPQTDPNKLGDIVFKNRPPVIAIDGVYQEPRLQQPSLLSRLTEKLQPLQPALSGIPIPVTPAGMGNSPKAHDDRYTINLHFHGVDMKDERSLADRVRTEIEKIMRQKGVRRRSSLYDED</sequence>
<protein>
    <submittedName>
        <fullName evidence="6">Phage tail tape measure protein</fullName>
    </submittedName>
</protein>
<feature type="domain" description="Phage tail tape measure protein" evidence="5">
    <location>
        <begin position="230"/>
        <end position="429"/>
    </location>
</feature>
<dbReference type="RefSeq" id="WP_319930637.1">
    <property type="nucleotide sequence ID" value="NZ_VCDN01000047.1"/>
</dbReference>
<dbReference type="PANTHER" id="PTHR37813">
    <property type="entry name" value="FELS-2 PROPHAGE PROTEIN"/>
    <property type="match status" value="1"/>
</dbReference>
<evidence type="ECO:0000313" key="6">
    <source>
        <dbReference type="EMBL" id="MDX7988232.1"/>
    </source>
</evidence>
<keyword evidence="1" id="KW-1188">Viral release from host cell</keyword>
<comment type="caution">
    <text evidence="6">The sequence shown here is derived from an EMBL/GenBank/DDBJ whole genome shotgun (WGS) entry which is preliminary data.</text>
</comment>
<evidence type="ECO:0000256" key="2">
    <source>
        <dbReference type="SAM" id="Coils"/>
    </source>
</evidence>
<feature type="transmembrane region" description="Helical" evidence="4">
    <location>
        <begin position="680"/>
        <end position="708"/>
    </location>
</feature>
<dbReference type="Pfam" id="PF10145">
    <property type="entry name" value="PhageMin_Tail"/>
    <property type="match status" value="1"/>
</dbReference>
<dbReference type="EMBL" id="VCDN01000047">
    <property type="protein sequence ID" value="MDX7988232.1"/>
    <property type="molecule type" value="Genomic_DNA"/>
</dbReference>
<evidence type="ECO:0000313" key="7">
    <source>
        <dbReference type="Proteomes" id="UP001271890"/>
    </source>
</evidence>
<name>A0ABU4SBP1_9GAMM</name>
<proteinExistence type="predicted"/>
<feature type="transmembrane region" description="Helical" evidence="4">
    <location>
        <begin position="527"/>
        <end position="558"/>
    </location>
</feature>
<organism evidence="6 7">
    <name type="scientific">Xenorhabdus santafensis</name>
    <dbReference type="NCBI Taxonomy" id="2582833"/>
    <lineage>
        <taxon>Bacteria</taxon>
        <taxon>Pseudomonadati</taxon>
        <taxon>Pseudomonadota</taxon>
        <taxon>Gammaproteobacteria</taxon>
        <taxon>Enterobacterales</taxon>
        <taxon>Morganellaceae</taxon>
        <taxon>Xenorhabdus</taxon>
    </lineage>
</organism>
<feature type="coiled-coil region" evidence="2">
    <location>
        <begin position="29"/>
        <end position="157"/>
    </location>
</feature>
<keyword evidence="4" id="KW-1133">Transmembrane helix</keyword>
<dbReference type="NCBIfam" id="TIGR01760">
    <property type="entry name" value="tape_meas_TP901"/>
    <property type="match status" value="1"/>
</dbReference>
<evidence type="ECO:0000259" key="5">
    <source>
        <dbReference type="Pfam" id="PF10145"/>
    </source>
</evidence>